<protein>
    <recommendedName>
        <fullName evidence="3">Secreted protein</fullName>
    </recommendedName>
</protein>
<dbReference type="EMBL" id="JACTNZ010000006">
    <property type="protein sequence ID" value="KAG5543255.1"/>
    <property type="molecule type" value="Genomic_DNA"/>
</dbReference>
<keyword evidence="2" id="KW-1185">Reference proteome</keyword>
<evidence type="ECO:0000313" key="2">
    <source>
        <dbReference type="Proteomes" id="UP000823749"/>
    </source>
</evidence>
<evidence type="ECO:0008006" key="3">
    <source>
        <dbReference type="Google" id="ProtNLM"/>
    </source>
</evidence>
<dbReference type="AlphaFoldDB" id="A0AAV6JT16"/>
<name>A0AAV6JT16_9ERIC</name>
<accession>A0AAV6JT16</accession>
<organism evidence="1 2">
    <name type="scientific">Rhododendron griersonianum</name>
    <dbReference type="NCBI Taxonomy" id="479676"/>
    <lineage>
        <taxon>Eukaryota</taxon>
        <taxon>Viridiplantae</taxon>
        <taxon>Streptophyta</taxon>
        <taxon>Embryophyta</taxon>
        <taxon>Tracheophyta</taxon>
        <taxon>Spermatophyta</taxon>
        <taxon>Magnoliopsida</taxon>
        <taxon>eudicotyledons</taxon>
        <taxon>Gunneridae</taxon>
        <taxon>Pentapetalae</taxon>
        <taxon>asterids</taxon>
        <taxon>Ericales</taxon>
        <taxon>Ericaceae</taxon>
        <taxon>Ericoideae</taxon>
        <taxon>Rhodoreae</taxon>
        <taxon>Rhododendron</taxon>
    </lineage>
</organism>
<reference evidence="1 2" key="1">
    <citation type="submission" date="2020-08" db="EMBL/GenBank/DDBJ databases">
        <title>Plant Genome Project.</title>
        <authorList>
            <person name="Zhang R.-G."/>
        </authorList>
    </citation>
    <scope>NUCLEOTIDE SEQUENCE [LARGE SCALE GENOMIC DNA]</scope>
    <source>
        <strain evidence="1">WSP0</strain>
        <tissue evidence="1">Leaf</tissue>
    </source>
</reference>
<dbReference type="Proteomes" id="UP000823749">
    <property type="component" value="Chromosome 6"/>
</dbReference>
<evidence type="ECO:0000313" key="1">
    <source>
        <dbReference type="EMBL" id="KAG5543255.1"/>
    </source>
</evidence>
<sequence>MAKQGRSICRFVFGELLLLFCLNRNRLHFNSPHGTHRSCAKLFATQCIIGRVSATELFYIAQNQRKVRLPLTSLLCWMPPEVGWAKINTDIGCPMGGTAGAGGTIRDANGRFSFQRKNGHCSVSATELWAL</sequence>
<gene>
    <name evidence="1" type="ORF">RHGRI_016108</name>
</gene>
<proteinExistence type="predicted"/>
<comment type="caution">
    <text evidence="1">The sequence shown here is derived from an EMBL/GenBank/DDBJ whole genome shotgun (WGS) entry which is preliminary data.</text>
</comment>